<dbReference type="PANTHER" id="PTHR30606:SF9">
    <property type="entry name" value="LIPID A BIOSYNTHESIS LAUROYLTRANSFERASE"/>
    <property type="match status" value="1"/>
</dbReference>
<dbReference type="PANTHER" id="PTHR30606">
    <property type="entry name" value="LIPID A BIOSYNTHESIS LAUROYL ACYLTRANSFERASE"/>
    <property type="match status" value="1"/>
</dbReference>
<keyword evidence="2" id="KW-1003">Cell membrane</keyword>
<evidence type="ECO:0000256" key="6">
    <source>
        <dbReference type="ARBA" id="ARBA00023315"/>
    </source>
</evidence>
<name>A0ABV7ETF0_9GAMM</name>
<evidence type="ECO:0000256" key="5">
    <source>
        <dbReference type="ARBA" id="ARBA00023136"/>
    </source>
</evidence>
<dbReference type="Pfam" id="PF03279">
    <property type="entry name" value="Lip_A_acyltrans"/>
    <property type="match status" value="1"/>
</dbReference>
<gene>
    <name evidence="7" type="ORF">ACFOSU_13450</name>
</gene>
<evidence type="ECO:0000313" key="8">
    <source>
        <dbReference type="Proteomes" id="UP001595462"/>
    </source>
</evidence>
<protein>
    <submittedName>
        <fullName evidence="7">Lipid A biosynthesis acyltransferase</fullName>
    </submittedName>
</protein>
<dbReference type="RefSeq" id="WP_380690444.1">
    <property type="nucleotide sequence ID" value="NZ_JBHRSS010000006.1"/>
</dbReference>
<keyword evidence="4" id="KW-0808">Transferase</keyword>
<dbReference type="PIRSF" id="PIRSF026649">
    <property type="entry name" value="MsbB"/>
    <property type="match status" value="1"/>
</dbReference>
<keyword evidence="3" id="KW-0997">Cell inner membrane</keyword>
<sequence length="318" mass="35905">MPDPASTRESTRSLYAPRFWPSWLLMGLAWLLSQLPYRLQMALGRGLGNIAYYAIPERRRVARINLRMAYPDLDDAARERLLRAHFRSVGMGALETGICWWGTTAKIERLAHIEGYEHLEQAAMRGRGIILLSAHFTSLELGVRMAKRPLLELGYETTAMYKPPHDPVVDHVMRSRREAHIGGASIADDDVKGLLAALKRRDAVWYAGDQKGGRRMSAVVDFFGHPARTHTAISRMTKISQASVVPFFTLRRADGRGYRLVIKPPLTDFPSGDDAADAARINSLIESVVAEDPAQYFWLHQRFKRKGHNPYKRTRTAG</sequence>
<keyword evidence="6 7" id="KW-0012">Acyltransferase</keyword>
<dbReference type="EMBL" id="JBHRSS010000006">
    <property type="protein sequence ID" value="MFC3104882.1"/>
    <property type="molecule type" value="Genomic_DNA"/>
</dbReference>
<proteinExistence type="predicted"/>
<dbReference type="GO" id="GO:0016746">
    <property type="term" value="F:acyltransferase activity"/>
    <property type="evidence" value="ECO:0007669"/>
    <property type="project" value="UniProtKB-KW"/>
</dbReference>
<keyword evidence="8" id="KW-1185">Reference proteome</keyword>
<comment type="caution">
    <text evidence="7">The sequence shown here is derived from an EMBL/GenBank/DDBJ whole genome shotgun (WGS) entry which is preliminary data.</text>
</comment>
<dbReference type="InterPro" id="IPR004960">
    <property type="entry name" value="LipA_acyltrans"/>
</dbReference>
<reference evidence="8" key="1">
    <citation type="journal article" date="2019" name="Int. J. Syst. Evol. Microbiol.">
        <title>The Global Catalogue of Microorganisms (GCM) 10K type strain sequencing project: providing services to taxonomists for standard genome sequencing and annotation.</title>
        <authorList>
            <consortium name="The Broad Institute Genomics Platform"/>
            <consortium name="The Broad Institute Genome Sequencing Center for Infectious Disease"/>
            <person name="Wu L."/>
            <person name="Ma J."/>
        </authorList>
    </citation>
    <scope>NUCLEOTIDE SEQUENCE [LARGE SCALE GENOMIC DNA]</scope>
    <source>
        <strain evidence="8">KCTC 52640</strain>
    </source>
</reference>
<organism evidence="7 8">
    <name type="scientific">Salinisphaera aquimarina</name>
    <dbReference type="NCBI Taxonomy" id="2094031"/>
    <lineage>
        <taxon>Bacteria</taxon>
        <taxon>Pseudomonadati</taxon>
        <taxon>Pseudomonadota</taxon>
        <taxon>Gammaproteobacteria</taxon>
        <taxon>Salinisphaerales</taxon>
        <taxon>Salinisphaeraceae</taxon>
        <taxon>Salinisphaera</taxon>
    </lineage>
</organism>
<dbReference type="CDD" id="cd07984">
    <property type="entry name" value="LPLAT_LABLAT-like"/>
    <property type="match status" value="1"/>
</dbReference>
<evidence type="ECO:0000256" key="1">
    <source>
        <dbReference type="ARBA" id="ARBA00004533"/>
    </source>
</evidence>
<evidence type="ECO:0000256" key="2">
    <source>
        <dbReference type="ARBA" id="ARBA00022475"/>
    </source>
</evidence>
<evidence type="ECO:0000256" key="4">
    <source>
        <dbReference type="ARBA" id="ARBA00022679"/>
    </source>
</evidence>
<dbReference type="Proteomes" id="UP001595462">
    <property type="component" value="Unassembled WGS sequence"/>
</dbReference>
<evidence type="ECO:0000256" key="3">
    <source>
        <dbReference type="ARBA" id="ARBA00022519"/>
    </source>
</evidence>
<comment type="subcellular location">
    <subcellularLocation>
        <location evidence="1">Cell inner membrane</location>
    </subcellularLocation>
</comment>
<accession>A0ABV7ETF0</accession>
<keyword evidence="5" id="KW-0472">Membrane</keyword>
<evidence type="ECO:0000313" key="7">
    <source>
        <dbReference type="EMBL" id="MFC3104882.1"/>
    </source>
</evidence>